<dbReference type="AlphaFoldDB" id="K0S3V6"/>
<comment type="caution">
    <text evidence="2">The sequence shown here is derived from an EMBL/GenBank/DDBJ whole genome shotgun (WGS) entry which is preliminary data.</text>
</comment>
<gene>
    <name evidence="2" type="ORF">THAOC_18883</name>
</gene>
<proteinExistence type="predicted"/>
<name>K0S3V6_THAOC</name>
<dbReference type="EMBL" id="AGNL01020757">
    <property type="protein sequence ID" value="EJK60713.1"/>
    <property type="molecule type" value="Genomic_DNA"/>
</dbReference>
<sequence>MPIPVAHHGHPVASIASSSPPPSEEKSADATGGSDVRLLGAQPTRDSGTLLMFAERRAADIDLGADQRPRGLPFQMSRAHPCPHPPTPLAGPADFRWRRPPSPYLCARCLQPSPPTPAALPCRIATISNIVRSSFPTHFRLRSALVAKRCLSSRPAAAFARTALTDVAVSRSFVRMNAEKISDTLFASPALRSRSPSMLDWHHGRNTFWERNERNRWYMTKASGTQSTRPGFDRVSHHSIRLCDGAAGGTDQLEAERKRSVRQDDQRFQDCPTSPLGLVVVVMVLYDGENGTLSGSVGSAGTTTIGRVELLQASPGALMTAPMAPIHPQYIPYESGTWGRYLTAKYKATTRQFQLEPLLFGRDGVAEGPPTSGNARVLACIGRPRLVAYGAESETFTVKFEKLAIDSNASTFLAFDEGDGDSTIPGLDLKTIKEGRSLYLTMTNKTKVAKGKEAQRKNMLTLDSGNTTRWVGKS</sequence>
<protein>
    <submittedName>
        <fullName evidence="2">Uncharacterized protein</fullName>
    </submittedName>
</protein>
<dbReference type="Proteomes" id="UP000266841">
    <property type="component" value="Unassembled WGS sequence"/>
</dbReference>
<feature type="region of interest" description="Disordered" evidence="1">
    <location>
        <begin position="1"/>
        <end position="43"/>
    </location>
</feature>
<accession>K0S3V6</accession>
<organism evidence="2 3">
    <name type="scientific">Thalassiosira oceanica</name>
    <name type="common">Marine diatom</name>
    <dbReference type="NCBI Taxonomy" id="159749"/>
    <lineage>
        <taxon>Eukaryota</taxon>
        <taxon>Sar</taxon>
        <taxon>Stramenopiles</taxon>
        <taxon>Ochrophyta</taxon>
        <taxon>Bacillariophyta</taxon>
        <taxon>Coscinodiscophyceae</taxon>
        <taxon>Thalassiosirophycidae</taxon>
        <taxon>Thalassiosirales</taxon>
        <taxon>Thalassiosiraceae</taxon>
        <taxon>Thalassiosira</taxon>
    </lineage>
</organism>
<evidence type="ECO:0000313" key="2">
    <source>
        <dbReference type="EMBL" id="EJK60713.1"/>
    </source>
</evidence>
<keyword evidence="3" id="KW-1185">Reference proteome</keyword>
<reference evidence="2 3" key="1">
    <citation type="journal article" date="2012" name="Genome Biol.">
        <title>Genome and low-iron response of an oceanic diatom adapted to chronic iron limitation.</title>
        <authorList>
            <person name="Lommer M."/>
            <person name="Specht M."/>
            <person name="Roy A.S."/>
            <person name="Kraemer L."/>
            <person name="Andreson R."/>
            <person name="Gutowska M.A."/>
            <person name="Wolf J."/>
            <person name="Bergner S.V."/>
            <person name="Schilhabel M.B."/>
            <person name="Klostermeier U.C."/>
            <person name="Beiko R.G."/>
            <person name="Rosenstiel P."/>
            <person name="Hippler M."/>
            <person name="Laroche J."/>
        </authorList>
    </citation>
    <scope>NUCLEOTIDE SEQUENCE [LARGE SCALE GENOMIC DNA]</scope>
    <source>
        <strain evidence="2 3">CCMP1005</strain>
    </source>
</reference>
<evidence type="ECO:0000256" key="1">
    <source>
        <dbReference type="SAM" id="MobiDB-lite"/>
    </source>
</evidence>
<evidence type="ECO:0000313" key="3">
    <source>
        <dbReference type="Proteomes" id="UP000266841"/>
    </source>
</evidence>